<dbReference type="Gene3D" id="3.10.180.10">
    <property type="entry name" value="2,3-Dihydroxybiphenyl 1,2-Dioxygenase, domain 1"/>
    <property type="match status" value="1"/>
</dbReference>
<dbReference type="PROSITE" id="PS51819">
    <property type="entry name" value="VOC"/>
    <property type="match status" value="1"/>
</dbReference>
<sequence>MLKKFELMLYVDDVELIADFFKDALNAEIIKKTKLQDGSFELKLKVLDQVNINLYNVDFIKNFSPMVSLETPSIMFLTDDVEATHEQISKYSKDVGDIMVQGCQKVFNFSDPEGHYFAIGTAKD</sequence>
<protein>
    <recommendedName>
        <fullName evidence="1">VOC domain-containing protein</fullName>
    </recommendedName>
</protein>
<dbReference type="OrthoDB" id="9803079at2"/>
<organism evidence="2 3">
    <name type="scientific">Companilactobacillus mishanensis</name>
    <dbReference type="NCBI Taxonomy" id="2486008"/>
    <lineage>
        <taxon>Bacteria</taxon>
        <taxon>Bacillati</taxon>
        <taxon>Bacillota</taxon>
        <taxon>Bacilli</taxon>
        <taxon>Lactobacillales</taxon>
        <taxon>Lactobacillaceae</taxon>
        <taxon>Companilactobacillus</taxon>
    </lineage>
</organism>
<dbReference type="RefSeq" id="WP_153382396.1">
    <property type="nucleotide sequence ID" value="NZ_VDFM01000003.1"/>
</dbReference>
<accession>A0A5P0ZGC0</accession>
<evidence type="ECO:0000313" key="2">
    <source>
        <dbReference type="EMBL" id="MQS52084.1"/>
    </source>
</evidence>
<name>A0A5P0ZGC0_9LACO</name>
<dbReference type="SUPFAM" id="SSF54593">
    <property type="entry name" value="Glyoxalase/Bleomycin resistance protein/Dihydroxybiphenyl dioxygenase"/>
    <property type="match status" value="1"/>
</dbReference>
<proteinExistence type="predicted"/>
<evidence type="ECO:0000313" key="3">
    <source>
        <dbReference type="Proteomes" id="UP000380386"/>
    </source>
</evidence>
<gene>
    <name evidence="2" type="ORF">FHL02_03515</name>
</gene>
<dbReference type="InterPro" id="IPR037523">
    <property type="entry name" value="VOC_core"/>
</dbReference>
<dbReference type="Proteomes" id="UP000380386">
    <property type="component" value="Unassembled WGS sequence"/>
</dbReference>
<feature type="domain" description="VOC" evidence="1">
    <location>
        <begin position="1"/>
        <end position="122"/>
    </location>
</feature>
<dbReference type="Pfam" id="PF00903">
    <property type="entry name" value="Glyoxalase"/>
    <property type="match status" value="1"/>
</dbReference>
<dbReference type="InterPro" id="IPR029068">
    <property type="entry name" value="Glyas_Bleomycin-R_OHBP_Dase"/>
</dbReference>
<comment type="caution">
    <text evidence="2">The sequence shown here is derived from an EMBL/GenBank/DDBJ whole genome shotgun (WGS) entry which is preliminary data.</text>
</comment>
<reference evidence="2 3" key="1">
    <citation type="journal article" date="2019" name="Syst. Appl. Microbiol.">
        <title>Polyphasic characterization of two novel Lactobacillus spp. isolated from blown salami packages: Description of Lactobacillus halodurans sp. nov. and Lactobacillus salsicarnum sp. nov.</title>
        <authorList>
            <person name="Schuster J.A."/>
            <person name="Klingl A."/>
            <person name="Vogel R.F."/>
            <person name="Ehrmann M.A."/>
        </authorList>
    </citation>
    <scope>NUCLEOTIDE SEQUENCE [LARGE SCALE GENOMIC DNA]</scope>
    <source>
        <strain evidence="2 3">TMW 1.2118</strain>
    </source>
</reference>
<dbReference type="InterPro" id="IPR004360">
    <property type="entry name" value="Glyas_Fos-R_dOase_dom"/>
</dbReference>
<dbReference type="AlphaFoldDB" id="A0A5P0ZGC0"/>
<dbReference type="EMBL" id="VDFM01000003">
    <property type="protein sequence ID" value="MQS52084.1"/>
    <property type="molecule type" value="Genomic_DNA"/>
</dbReference>
<evidence type="ECO:0000259" key="1">
    <source>
        <dbReference type="PROSITE" id="PS51819"/>
    </source>
</evidence>